<evidence type="ECO:0000313" key="3">
    <source>
        <dbReference type="Proteomes" id="UP000272316"/>
    </source>
</evidence>
<evidence type="ECO:0000313" key="4">
    <source>
        <dbReference type="Proteomes" id="UP000281810"/>
    </source>
</evidence>
<reference evidence="1" key="3">
    <citation type="submission" date="2018-11" db="EMBL/GenBank/DDBJ databases">
        <title>Proposal to divide the Flavobacteriaceae and reorganize its genera based on Amino Acid Identity values calculated from whole genome sequences.</title>
        <authorList>
            <person name="Nicholson A.C."/>
            <person name="Gulvik C.A."/>
            <person name="Whitney A.M."/>
            <person name="Humrighouse B.W."/>
            <person name="Bell M."/>
            <person name="Holmes B."/>
            <person name="Steigerwalt A."/>
            <person name="Villarma A."/>
            <person name="Sheth M."/>
            <person name="Batra D."/>
            <person name="Pryor J."/>
            <person name="Bernardet J.-F."/>
            <person name="Hugo C."/>
            <person name="Kampfer P."/>
            <person name="Newman J."/>
            <person name="Mcquiston J.R."/>
        </authorList>
    </citation>
    <scope>NUCLEOTIDE SEQUENCE [LARGE SCALE GENOMIC DNA]</scope>
    <source>
        <strain evidence="1">F5649</strain>
        <strain evidence="2">H6466</strain>
    </source>
</reference>
<dbReference type="EMBL" id="CP034160">
    <property type="protein sequence ID" value="AZI54781.1"/>
    <property type="molecule type" value="Genomic_DNA"/>
</dbReference>
<dbReference type="AlphaFoldDB" id="A0A3G8Y5B6"/>
<protein>
    <recommendedName>
        <fullName evidence="5">DUF2971 domain-containing protein</fullName>
    </recommendedName>
</protein>
<dbReference type="KEGG" id="eva:EIB75_05745"/>
<dbReference type="Proteomes" id="UP000281810">
    <property type="component" value="Chromosome"/>
</dbReference>
<evidence type="ECO:0008006" key="5">
    <source>
        <dbReference type="Google" id="ProtNLM"/>
    </source>
</evidence>
<proteinExistence type="predicted"/>
<dbReference type="Proteomes" id="UP000272316">
    <property type="component" value="Chromosome"/>
</dbReference>
<accession>A0A3G8ZLJ1</accession>
<name>A0A3G8Y5B6_9FLAO</name>
<accession>A0A3G8Y5B6</accession>
<reference evidence="4" key="1">
    <citation type="submission" date="2018-11" db="EMBL/GenBank/DDBJ databases">
        <title>Proposal to divide the Flavobacteriaceae and reorganize its genera based on Amino Acid Identity values calculated from whole genome sequences.</title>
        <authorList>
            <person name="Nicholson A.C."/>
            <person name="Gulvik C.A."/>
            <person name="Whitney A.M."/>
            <person name="Humrighouse B.W."/>
            <person name="Bell M."/>
            <person name="Holmes B."/>
            <person name="Steigerwalt A.B."/>
            <person name="Villarma A."/>
            <person name="Sheth M."/>
            <person name="Batra D."/>
            <person name="Pryor J."/>
            <person name="Bernardet J.-F."/>
            <person name="Hugo C."/>
            <person name="Kampfer P."/>
            <person name="Newman J.D."/>
            <person name="McQuiston J.R."/>
        </authorList>
    </citation>
    <scope>NUCLEOTIDE SEQUENCE [LARGE SCALE GENOMIC DNA]</scope>
    <source>
        <strain evidence="4">F5649</strain>
    </source>
</reference>
<dbReference type="RefSeq" id="WP_124803087.1">
    <property type="nucleotide sequence ID" value="NZ_CP034160.1"/>
</dbReference>
<evidence type="ECO:0000313" key="2">
    <source>
        <dbReference type="EMBL" id="AZI54781.1"/>
    </source>
</evidence>
<evidence type="ECO:0000313" key="1">
    <source>
        <dbReference type="EMBL" id="AZI40548.1"/>
    </source>
</evidence>
<sequence length="266" mass="31540">MENIEKVNHYTSIESLEKILESKKILFKRFDLMDDQTENEGVPEILKKNFFLSCWSKESKEMIPQWAMYAPEGIRIEFPINWYNKFKIPVEGRRDIASFSEILDENHPGRDTFFPIPLEDMFCGNYAISPPLNENNGFILEVEYCADYCSKKEQIWSYCTETKVTHLQNFYSLISYKDLYWDFQKEIRYYLTTTCKDGNHDYLPEHFFVPINPNALSEIKITLYPNCSKNDEERVIEICKKYLPNFDVAIHLKRSDIDGKYNSKKG</sequence>
<dbReference type="EMBL" id="CP034161">
    <property type="protein sequence ID" value="AZI40548.1"/>
    <property type="molecule type" value="Genomic_DNA"/>
</dbReference>
<organism evidence="1 4">
    <name type="scientific">Epilithonimonas vandammei</name>
    <dbReference type="NCBI Taxonomy" id="2487072"/>
    <lineage>
        <taxon>Bacteria</taxon>
        <taxon>Pseudomonadati</taxon>
        <taxon>Bacteroidota</taxon>
        <taxon>Flavobacteriia</taxon>
        <taxon>Flavobacteriales</taxon>
        <taxon>Weeksellaceae</taxon>
        <taxon>Chryseobacterium group</taxon>
        <taxon>Epilithonimonas</taxon>
    </lineage>
</organism>
<keyword evidence="4" id="KW-1185">Reference proteome</keyword>
<reference evidence="3" key="2">
    <citation type="submission" date="2018-11" db="EMBL/GenBank/DDBJ databases">
        <title>Proposal to divide the Flavobacteriaceae and reorganize its genera based on Amino Acid Identity values calculated from whole genome sequences.</title>
        <authorList>
            <person name="Nicholson A.C."/>
            <person name="Gulvik C.A."/>
            <person name="Whitney A.M."/>
            <person name="Sheth M."/>
            <person name="Batra D."/>
            <person name="Pryor J."/>
            <person name="Bernardet J.-F."/>
            <person name="Hugo C."/>
            <person name="Kampfer P."/>
            <person name="Newman J.D."/>
            <person name="McQuiston J.R."/>
        </authorList>
    </citation>
    <scope>NUCLEOTIDE SEQUENCE [LARGE SCALE GENOMIC DNA]</scope>
    <source>
        <strain evidence="3">H6466</strain>
    </source>
</reference>
<dbReference type="OrthoDB" id="1234596at2"/>
<gene>
    <name evidence="1" type="ORF">EIB74_11530</name>
    <name evidence="2" type="ORF">EIB75_05745</name>
</gene>